<reference evidence="1 2" key="1">
    <citation type="submission" date="2014-04" db="EMBL/GenBank/DDBJ databases">
        <authorList>
            <consortium name="DOE Joint Genome Institute"/>
            <person name="Kuo A."/>
            <person name="Kohler A."/>
            <person name="Costa M.D."/>
            <person name="Nagy L.G."/>
            <person name="Floudas D."/>
            <person name="Copeland A."/>
            <person name="Barry K.W."/>
            <person name="Cichocki N."/>
            <person name="Veneault-Fourrey C."/>
            <person name="LaButti K."/>
            <person name="Lindquist E.A."/>
            <person name="Lipzen A."/>
            <person name="Lundell T."/>
            <person name="Morin E."/>
            <person name="Murat C."/>
            <person name="Sun H."/>
            <person name="Tunlid A."/>
            <person name="Henrissat B."/>
            <person name="Grigoriev I.V."/>
            <person name="Hibbett D.S."/>
            <person name="Martin F."/>
            <person name="Nordberg H.P."/>
            <person name="Cantor M.N."/>
            <person name="Hua S.X."/>
        </authorList>
    </citation>
    <scope>NUCLEOTIDE SEQUENCE [LARGE SCALE GENOMIC DNA]</scope>
    <source>
        <strain evidence="1 2">441</strain>
    </source>
</reference>
<evidence type="ECO:0000313" key="2">
    <source>
        <dbReference type="Proteomes" id="UP000054018"/>
    </source>
</evidence>
<name>A0A0C9YU16_9AGAM</name>
<keyword evidence="2" id="KW-1185">Reference proteome</keyword>
<proteinExistence type="predicted"/>
<sequence length="89" mass="10475">MDPYPATLLKKKDLVLVEMWLCRYFLKDDKGRYSQHHAQFELQAISLLHSGGDFDCQEDLQNDIGNFHRSIVNNLHCVVYKHLRTLQKS</sequence>
<dbReference type="HOGENOM" id="CLU_2455592_0_0_1"/>
<dbReference type="OrthoDB" id="2680070at2759"/>
<accession>A0A0C9YU16</accession>
<dbReference type="Proteomes" id="UP000054018">
    <property type="component" value="Unassembled WGS sequence"/>
</dbReference>
<organism evidence="1 2">
    <name type="scientific">Pisolithus microcarpus 441</name>
    <dbReference type="NCBI Taxonomy" id="765257"/>
    <lineage>
        <taxon>Eukaryota</taxon>
        <taxon>Fungi</taxon>
        <taxon>Dikarya</taxon>
        <taxon>Basidiomycota</taxon>
        <taxon>Agaricomycotina</taxon>
        <taxon>Agaricomycetes</taxon>
        <taxon>Agaricomycetidae</taxon>
        <taxon>Boletales</taxon>
        <taxon>Sclerodermatineae</taxon>
        <taxon>Pisolithaceae</taxon>
        <taxon>Pisolithus</taxon>
    </lineage>
</organism>
<dbReference type="AlphaFoldDB" id="A0A0C9YU16"/>
<reference evidence="2" key="2">
    <citation type="submission" date="2015-01" db="EMBL/GenBank/DDBJ databases">
        <title>Evolutionary Origins and Diversification of the Mycorrhizal Mutualists.</title>
        <authorList>
            <consortium name="DOE Joint Genome Institute"/>
            <consortium name="Mycorrhizal Genomics Consortium"/>
            <person name="Kohler A."/>
            <person name="Kuo A."/>
            <person name="Nagy L.G."/>
            <person name="Floudas D."/>
            <person name="Copeland A."/>
            <person name="Barry K.W."/>
            <person name="Cichocki N."/>
            <person name="Veneault-Fourrey C."/>
            <person name="LaButti K."/>
            <person name="Lindquist E.A."/>
            <person name="Lipzen A."/>
            <person name="Lundell T."/>
            <person name="Morin E."/>
            <person name="Murat C."/>
            <person name="Riley R."/>
            <person name="Ohm R."/>
            <person name="Sun H."/>
            <person name="Tunlid A."/>
            <person name="Henrissat B."/>
            <person name="Grigoriev I.V."/>
            <person name="Hibbett D.S."/>
            <person name="Martin F."/>
        </authorList>
    </citation>
    <scope>NUCLEOTIDE SEQUENCE [LARGE SCALE GENOMIC DNA]</scope>
    <source>
        <strain evidence="2">441</strain>
    </source>
</reference>
<gene>
    <name evidence="1" type="ORF">PISMIDRAFT_19572</name>
</gene>
<protein>
    <submittedName>
        <fullName evidence="1">Uncharacterized protein</fullName>
    </submittedName>
</protein>
<evidence type="ECO:0000313" key="1">
    <source>
        <dbReference type="EMBL" id="KIK11368.1"/>
    </source>
</evidence>
<dbReference type="EMBL" id="KN834231">
    <property type="protein sequence ID" value="KIK11368.1"/>
    <property type="molecule type" value="Genomic_DNA"/>
</dbReference>